<dbReference type="GO" id="GO:0008831">
    <property type="term" value="F:dTDP-4-dehydrorhamnose reductase activity"/>
    <property type="evidence" value="ECO:0007669"/>
    <property type="project" value="TreeGrafter"/>
</dbReference>
<dbReference type="Pfam" id="PF04321">
    <property type="entry name" value="RmlD_sub_bind"/>
    <property type="match status" value="1"/>
</dbReference>
<reference evidence="2" key="1">
    <citation type="submission" date="2020-05" db="EMBL/GenBank/DDBJ databases">
        <authorList>
            <person name="Chiriac C."/>
            <person name="Salcher M."/>
            <person name="Ghai R."/>
            <person name="Kavagutti S V."/>
        </authorList>
    </citation>
    <scope>NUCLEOTIDE SEQUENCE</scope>
</reference>
<dbReference type="InterPro" id="IPR029903">
    <property type="entry name" value="RmlD-like-bd"/>
</dbReference>
<dbReference type="EMBL" id="CAEZSG010000015">
    <property type="protein sequence ID" value="CAB4532085.1"/>
    <property type="molecule type" value="Genomic_DNA"/>
</dbReference>
<dbReference type="PANTHER" id="PTHR10491">
    <property type="entry name" value="DTDP-4-DEHYDRORHAMNOSE REDUCTASE"/>
    <property type="match status" value="1"/>
</dbReference>
<protein>
    <submittedName>
        <fullName evidence="2">Unannotated protein</fullName>
    </submittedName>
</protein>
<dbReference type="NCBIfam" id="TIGR01214">
    <property type="entry name" value="rmlD"/>
    <property type="match status" value="1"/>
</dbReference>
<name>A0A6J6AZU8_9ZZZZ</name>
<proteinExistence type="predicted"/>
<dbReference type="CDD" id="cd05254">
    <property type="entry name" value="dTDP_HR_like_SDR_e"/>
    <property type="match status" value="1"/>
</dbReference>
<dbReference type="GO" id="GO:0005829">
    <property type="term" value="C:cytosol"/>
    <property type="evidence" value="ECO:0007669"/>
    <property type="project" value="TreeGrafter"/>
</dbReference>
<dbReference type="AlphaFoldDB" id="A0A6J6AZU8"/>
<dbReference type="Gene3D" id="3.90.25.10">
    <property type="entry name" value="UDP-galactose 4-epimerase, domain 1"/>
    <property type="match status" value="1"/>
</dbReference>
<organism evidence="2">
    <name type="scientific">freshwater metagenome</name>
    <dbReference type="NCBI Taxonomy" id="449393"/>
    <lineage>
        <taxon>unclassified sequences</taxon>
        <taxon>metagenomes</taxon>
        <taxon>ecological metagenomes</taxon>
    </lineage>
</organism>
<evidence type="ECO:0000259" key="1">
    <source>
        <dbReference type="Pfam" id="PF04321"/>
    </source>
</evidence>
<dbReference type="Gene3D" id="3.40.50.720">
    <property type="entry name" value="NAD(P)-binding Rossmann-like Domain"/>
    <property type="match status" value="1"/>
</dbReference>
<dbReference type="GO" id="GO:0019305">
    <property type="term" value="P:dTDP-rhamnose biosynthetic process"/>
    <property type="evidence" value="ECO:0007669"/>
    <property type="project" value="TreeGrafter"/>
</dbReference>
<dbReference type="InterPro" id="IPR036291">
    <property type="entry name" value="NAD(P)-bd_dom_sf"/>
</dbReference>
<accession>A0A6J6AZU8</accession>
<dbReference type="SUPFAM" id="SSF51735">
    <property type="entry name" value="NAD(P)-binding Rossmann-fold domains"/>
    <property type="match status" value="1"/>
</dbReference>
<evidence type="ECO:0000313" key="2">
    <source>
        <dbReference type="EMBL" id="CAB4532085.1"/>
    </source>
</evidence>
<dbReference type="PANTHER" id="PTHR10491:SF4">
    <property type="entry name" value="METHIONINE ADENOSYLTRANSFERASE 2 SUBUNIT BETA"/>
    <property type="match status" value="1"/>
</dbReference>
<gene>
    <name evidence="2" type="ORF">UFOPK1413_00185</name>
</gene>
<feature type="domain" description="RmlD-like substrate binding" evidence="1">
    <location>
        <begin position="5"/>
        <end position="275"/>
    </location>
</feature>
<dbReference type="InterPro" id="IPR005913">
    <property type="entry name" value="dTDP_dehydrorham_reduct"/>
</dbReference>
<sequence>MTAPILVTGGGGMLATALGDVFGDIAELVSHADLDITDASAVQRAVAGRVAVINAAAFTAVDEAEFNETIAMDINARGAHNVALACADTGARLVQVSTDYVFNGLATSPYAENATTNPRSAYGRSKLEGELAVRSAHPDGATVVRTAWLYGAGGPSFVATMLAKARAGDPVSVVTDQIGQPTWTRDLAERIRLLLDVAPGTYHATNSGACSWWDLAVAISEEVGAPIALVGQTTSDAFVRPAPRPAYSVLGDAAAQSAGLPEMPPWREALGKALRADFSV</sequence>